<organism evidence="1">
    <name type="scientific">Rhizophora mucronata</name>
    <name type="common">Asiatic mangrove</name>
    <dbReference type="NCBI Taxonomy" id="61149"/>
    <lineage>
        <taxon>Eukaryota</taxon>
        <taxon>Viridiplantae</taxon>
        <taxon>Streptophyta</taxon>
        <taxon>Embryophyta</taxon>
        <taxon>Tracheophyta</taxon>
        <taxon>Spermatophyta</taxon>
        <taxon>Magnoliopsida</taxon>
        <taxon>eudicotyledons</taxon>
        <taxon>Gunneridae</taxon>
        <taxon>Pentapetalae</taxon>
        <taxon>rosids</taxon>
        <taxon>fabids</taxon>
        <taxon>Malpighiales</taxon>
        <taxon>Rhizophoraceae</taxon>
        <taxon>Rhizophora</taxon>
    </lineage>
</organism>
<protein>
    <submittedName>
        <fullName evidence="1">Uncharacterized protein</fullName>
    </submittedName>
</protein>
<reference evidence="1" key="1">
    <citation type="submission" date="2018-02" db="EMBL/GenBank/DDBJ databases">
        <title>Rhizophora mucronata_Transcriptome.</title>
        <authorList>
            <person name="Meera S.P."/>
            <person name="Sreeshan A."/>
            <person name="Augustine A."/>
        </authorList>
    </citation>
    <scope>NUCLEOTIDE SEQUENCE</scope>
    <source>
        <tissue evidence="1">Leaf</tissue>
    </source>
</reference>
<dbReference type="EMBL" id="GGEC01076118">
    <property type="protein sequence ID" value="MBX56602.1"/>
    <property type="molecule type" value="Transcribed_RNA"/>
</dbReference>
<proteinExistence type="predicted"/>
<sequence>MQSNLDGLSTQELNSARLSILSSRCLSDGPASNNHEARPAVENWLYTTSCSNCSIADIIFHTIASGWSIPV</sequence>
<dbReference type="AlphaFoldDB" id="A0A2P2PPD2"/>
<accession>A0A2P2PPD2</accession>
<evidence type="ECO:0000313" key="1">
    <source>
        <dbReference type="EMBL" id="MBX56602.1"/>
    </source>
</evidence>
<name>A0A2P2PPD2_RHIMU</name>